<dbReference type="AlphaFoldDB" id="A0A8X8ANI2"/>
<dbReference type="Pfam" id="PF13456">
    <property type="entry name" value="RVT_3"/>
    <property type="match status" value="1"/>
</dbReference>
<sequence>MLKSVVEIVSDVISYANTFCCFVDGSWISSQRAGIGWALYNRGGELVVQGLSSIDPISSALETEGEALRLAIIQMKRLGFDKITFCGDSELLYGQLCNRKEEAIRLRVQNNQTRCMLKTS</sequence>
<evidence type="ECO:0000313" key="2">
    <source>
        <dbReference type="EMBL" id="KAG2307883.1"/>
    </source>
</evidence>
<organism evidence="2 3">
    <name type="scientific">Brassica carinata</name>
    <name type="common">Ethiopian mustard</name>
    <name type="synonym">Abyssinian cabbage</name>
    <dbReference type="NCBI Taxonomy" id="52824"/>
    <lineage>
        <taxon>Eukaryota</taxon>
        <taxon>Viridiplantae</taxon>
        <taxon>Streptophyta</taxon>
        <taxon>Embryophyta</taxon>
        <taxon>Tracheophyta</taxon>
        <taxon>Spermatophyta</taxon>
        <taxon>Magnoliopsida</taxon>
        <taxon>eudicotyledons</taxon>
        <taxon>Gunneridae</taxon>
        <taxon>Pentapetalae</taxon>
        <taxon>rosids</taxon>
        <taxon>malvids</taxon>
        <taxon>Brassicales</taxon>
        <taxon>Brassicaceae</taxon>
        <taxon>Brassiceae</taxon>
        <taxon>Brassica</taxon>
    </lineage>
</organism>
<protein>
    <recommendedName>
        <fullName evidence="1">RNase H type-1 domain-containing protein</fullName>
    </recommendedName>
</protein>
<dbReference type="SUPFAM" id="SSF53098">
    <property type="entry name" value="Ribonuclease H-like"/>
    <property type="match status" value="1"/>
</dbReference>
<dbReference type="PANTHER" id="PTHR34146">
    <property type="entry name" value="POLYNUCLEOTIDYL TRANSFERASE, RIBONUCLEASE H-LIKE SUPERFAMILY PROTEIN-RELATED"/>
    <property type="match status" value="1"/>
</dbReference>
<dbReference type="GO" id="GO:0003676">
    <property type="term" value="F:nucleic acid binding"/>
    <property type="evidence" value="ECO:0007669"/>
    <property type="project" value="InterPro"/>
</dbReference>
<dbReference type="InterPro" id="IPR002156">
    <property type="entry name" value="RNaseH_domain"/>
</dbReference>
<proteinExistence type="predicted"/>
<dbReference type="Gene3D" id="3.30.420.10">
    <property type="entry name" value="Ribonuclease H-like superfamily/Ribonuclease H"/>
    <property type="match status" value="1"/>
</dbReference>
<accession>A0A8X8ANI2</accession>
<dbReference type="Proteomes" id="UP000886595">
    <property type="component" value="Unassembled WGS sequence"/>
</dbReference>
<dbReference type="InterPro" id="IPR012337">
    <property type="entry name" value="RNaseH-like_sf"/>
</dbReference>
<name>A0A8X8ANI2_BRACI</name>
<evidence type="ECO:0000259" key="1">
    <source>
        <dbReference type="Pfam" id="PF13456"/>
    </source>
</evidence>
<gene>
    <name evidence="2" type="ORF">Bca52824_027631</name>
</gene>
<dbReference type="GO" id="GO:0004523">
    <property type="term" value="F:RNA-DNA hybrid ribonuclease activity"/>
    <property type="evidence" value="ECO:0007669"/>
    <property type="project" value="InterPro"/>
</dbReference>
<evidence type="ECO:0000313" key="3">
    <source>
        <dbReference type="Proteomes" id="UP000886595"/>
    </source>
</evidence>
<dbReference type="InterPro" id="IPR036397">
    <property type="entry name" value="RNaseH_sf"/>
</dbReference>
<keyword evidence="3" id="KW-1185">Reference proteome</keyword>
<dbReference type="EMBL" id="JAAMPC010000006">
    <property type="protein sequence ID" value="KAG2307883.1"/>
    <property type="molecule type" value="Genomic_DNA"/>
</dbReference>
<dbReference type="PANTHER" id="PTHR34146:SF3">
    <property type="entry name" value="POLYNUCLEOTIDYL TRANSFERASE, RIBONUCLEASE H-LIKE SUPERFAMILY PROTEIN"/>
    <property type="match status" value="1"/>
</dbReference>
<dbReference type="OrthoDB" id="1111210at2759"/>
<comment type="caution">
    <text evidence="2">The sequence shown here is derived from an EMBL/GenBank/DDBJ whole genome shotgun (WGS) entry which is preliminary data.</text>
</comment>
<reference evidence="2 3" key="1">
    <citation type="submission" date="2020-02" db="EMBL/GenBank/DDBJ databases">
        <authorList>
            <person name="Ma Q."/>
            <person name="Huang Y."/>
            <person name="Song X."/>
            <person name="Pei D."/>
        </authorList>
    </citation>
    <scope>NUCLEOTIDE SEQUENCE [LARGE SCALE GENOMIC DNA]</scope>
    <source>
        <strain evidence="2">Sxm20200214</strain>
        <tissue evidence="2">Leaf</tissue>
    </source>
</reference>
<feature type="domain" description="RNase H type-1" evidence="1">
    <location>
        <begin position="23"/>
        <end position="107"/>
    </location>
</feature>